<dbReference type="STRING" id="1032480.MLP_26920"/>
<dbReference type="Pfam" id="PF01022">
    <property type="entry name" value="HTH_5"/>
    <property type="match status" value="1"/>
</dbReference>
<dbReference type="Gene3D" id="1.10.10.10">
    <property type="entry name" value="Winged helix-like DNA-binding domain superfamily/Winged helix DNA-binding domain"/>
    <property type="match status" value="1"/>
</dbReference>
<dbReference type="InterPro" id="IPR036388">
    <property type="entry name" value="WH-like_DNA-bd_sf"/>
</dbReference>
<sequence>MLTECCSPVVGQVITPQAAETVAAKLKALGDPTRLRLVSLVAAHEGQEACVCDLTEPVSLSQPTVSHHLKILVEAGILTREQRGKWAYYRLIPDTLADLARLITP</sequence>
<evidence type="ECO:0000256" key="1">
    <source>
        <dbReference type="ARBA" id="ARBA00023015"/>
    </source>
</evidence>
<evidence type="ECO:0000313" key="5">
    <source>
        <dbReference type="EMBL" id="BAK35706.1"/>
    </source>
</evidence>
<dbReference type="GO" id="GO:0003700">
    <property type="term" value="F:DNA-binding transcription factor activity"/>
    <property type="evidence" value="ECO:0007669"/>
    <property type="project" value="InterPro"/>
</dbReference>
<dbReference type="EMBL" id="AP012204">
    <property type="protein sequence ID" value="BAK35706.1"/>
    <property type="molecule type" value="Genomic_DNA"/>
</dbReference>
<dbReference type="eggNOG" id="COG0640">
    <property type="taxonomic scope" value="Bacteria"/>
</dbReference>
<dbReference type="PANTHER" id="PTHR33154">
    <property type="entry name" value="TRANSCRIPTIONAL REGULATOR, ARSR FAMILY"/>
    <property type="match status" value="1"/>
</dbReference>
<gene>
    <name evidence="5" type="ordered locus">MLP_26920</name>
</gene>
<reference evidence="5 6" key="1">
    <citation type="submission" date="2011-05" db="EMBL/GenBank/DDBJ databases">
        <title>Whole genome sequence of Microlunatus phosphovorus NM-1.</title>
        <authorList>
            <person name="Hosoyama A."/>
            <person name="Sasaki K."/>
            <person name="Harada T."/>
            <person name="Igarashi R."/>
            <person name="Kawakoshi A."/>
            <person name="Sasagawa M."/>
            <person name="Fukada J."/>
            <person name="Nakamura S."/>
            <person name="Katano Y."/>
            <person name="Hanada S."/>
            <person name="Kamagata Y."/>
            <person name="Nakamura N."/>
            <person name="Yamazaki S."/>
            <person name="Fujita N."/>
        </authorList>
    </citation>
    <scope>NUCLEOTIDE SEQUENCE [LARGE SCALE GENOMIC DNA]</scope>
    <source>
        <strain evidence="6">ATCC 700054 / DSM 10555 / JCM 9379 / NBRC 101784 / NCIMB 13414 / VKM Ac-1990 / NM-1</strain>
    </source>
</reference>
<evidence type="ECO:0000256" key="2">
    <source>
        <dbReference type="ARBA" id="ARBA00023125"/>
    </source>
</evidence>
<dbReference type="InterPro" id="IPR051081">
    <property type="entry name" value="HTH_MetalResp_TranReg"/>
</dbReference>
<dbReference type="GO" id="GO:0003677">
    <property type="term" value="F:DNA binding"/>
    <property type="evidence" value="ECO:0007669"/>
    <property type="project" value="UniProtKB-KW"/>
</dbReference>
<keyword evidence="2" id="KW-0238">DNA-binding</keyword>
<proteinExistence type="predicted"/>
<keyword evidence="6" id="KW-1185">Reference proteome</keyword>
<protein>
    <submittedName>
        <fullName evidence="5">ArsR family transcriptional regulator</fullName>
    </submittedName>
</protein>
<name>F5XI37_MICPN</name>
<keyword evidence="3" id="KW-0804">Transcription</keyword>
<dbReference type="CDD" id="cd00090">
    <property type="entry name" value="HTH_ARSR"/>
    <property type="match status" value="1"/>
</dbReference>
<dbReference type="SMART" id="SM00418">
    <property type="entry name" value="HTH_ARSR"/>
    <property type="match status" value="1"/>
</dbReference>
<dbReference type="Proteomes" id="UP000007947">
    <property type="component" value="Chromosome"/>
</dbReference>
<dbReference type="HOGENOM" id="CLU_097806_3_2_11"/>
<evidence type="ECO:0000259" key="4">
    <source>
        <dbReference type="PROSITE" id="PS50987"/>
    </source>
</evidence>
<dbReference type="InterPro" id="IPR001845">
    <property type="entry name" value="HTH_ArsR_DNA-bd_dom"/>
</dbReference>
<organism evidence="5 6">
    <name type="scientific">Microlunatus phosphovorus (strain ATCC 700054 / DSM 10555 / JCM 9379 / NBRC 101784 / NCIMB 13414 / VKM Ac-1990 / NM-1)</name>
    <dbReference type="NCBI Taxonomy" id="1032480"/>
    <lineage>
        <taxon>Bacteria</taxon>
        <taxon>Bacillati</taxon>
        <taxon>Actinomycetota</taxon>
        <taxon>Actinomycetes</taxon>
        <taxon>Propionibacteriales</taxon>
        <taxon>Propionibacteriaceae</taxon>
        <taxon>Microlunatus</taxon>
    </lineage>
</organism>
<dbReference type="PROSITE" id="PS00846">
    <property type="entry name" value="HTH_ARSR_1"/>
    <property type="match status" value="1"/>
</dbReference>
<dbReference type="SUPFAM" id="SSF46785">
    <property type="entry name" value="Winged helix' DNA-binding domain"/>
    <property type="match status" value="1"/>
</dbReference>
<dbReference type="PROSITE" id="PS50987">
    <property type="entry name" value="HTH_ARSR_2"/>
    <property type="match status" value="1"/>
</dbReference>
<feature type="domain" description="HTH arsR-type" evidence="4">
    <location>
        <begin position="14"/>
        <end position="105"/>
    </location>
</feature>
<evidence type="ECO:0000256" key="3">
    <source>
        <dbReference type="ARBA" id="ARBA00023163"/>
    </source>
</evidence>
<dbReference type="PANTHER" id="PTHR33154:SF18">
    <property type="entry name" value="ARSENICAL RESISTANCE OPERON REPRESSOR"/>
    <property type="match status" value="1"/>
</dbReference>
<dbReference type="AlphaFoldDB" id="F5XI37"/>
<accession>F5XI37</accession>
<dbReference type="InterPro" id="IPR011991">
    <property type="entry name" value="ArsR-like_HTH"/>
</dbReference>
<dbReference type="InterPro" id="IPR036390">
    <property type="entry name" value="WH_DNA-bd_sf"/>
</dbReference>
<dbReference type="PRINTS" id="PR00778">
    <property type="entry name" value="HTHARSR"/>
</dbReference>
<keyword evidence="1" id="KW-0805">Transcription regulation</keyword>
<dbReference type="NCBIfam" id="NF033788">
    <property type="entry name" value="HTH_metalloreg"/>
    <property type="match status" value="1"/>
</dbReference>
<dbReference type="KEGG" id="mph:MLP_26920"/>
<dbReference type="InterPro" id="IPR018334">
    <property type="entry name" value="ArsR_HTH"/>
</dbReference>
<evidence type="ECO:0000313" key="6">
    <source>
        <dbReference type="Proteomes" id="UP000007947"/>
    </source>
</evidence>